<dbReference type="InterPro" id="IPR050833">
    <property type="entry name" value="Poly_Biosynth_Transport"/>
</dbReference>
<protein>
    <recommendedName>
        <fullName evidence="8">Polysaccharide biosynthesis protein</fullName>
    </recommendedName>
</protein>
<feature type="transmembrane region" description="Helical" evidence="6">
    <location>
        <begin position="341"/>
        <end position="360"/>
    </location>
</feature>
<name>A0A7C3DVE3_MEIRU</name>
<dbReference type="PANTHER" id="PTHR30250">
    <property type="entry name" value="PST FAMILY PREDICTED COLANIC ACID TRANSPORTER"/>
    <property type="match status" value="1"/>
</dbReference>
<evidence type="ECO:0000313" key="7">
    <source>
        <dbReference type="EMBL" id="HFG19647.1"/>
    </source>
</evidence>
<evidence type="ECO:0008006" key="8">
    <source>
        <dbReference type="Google" id="ProtNLM"/>
    </source>
</evidence>
<feature type="transmembrane region" description="Helical" evidence="6">
    <location>
        <begin position="12"/>
        <end position="34"/>
    </location>
</feature>
<feature type="transmembrane region" description="Helical" evidence="6">
    <location>
        <begin position="232"/>
        <end position="259"/>
    </location>
</feature>
<proteinExistence type="predicted"/>
<evidence type="ECO:0000256" key="3">
    <source>
        <dbReference type="ARBA" id="ARBA00022692"/>
    </source>
</evidence>
<gene>
    <name evidence="7" type="ORF">ENS82_02860</name>
</gene>
<comment type="caution">
    <text evidence="7">The sequence shown here is derived from an EMBL/GenBank/DDBJ whole genome shotgun (WGS) entry which is preliminary data.</text>
</comment>
<feature type="transmembrane region" description="Helical" evidence="6">
    <location>
        <begin position="109"/>
        <end position="128"/>
    </location>
</feature>
<feature type="transmembrane region" description="Helical" evidence="6">
    <location>
        <begin position="40"/>
        <end position="60"/>
    </location>
</feature>
<evidence type="ECO:0000256" key="6">
    <source>
        <dbReference type="SAM" id="Phobius"/>
    </source>
</evidence>
<keyword evidence="4 6" id="KW-1133">Transmembrane helix</keyword>
<keyword evidence="3 6" id="KW-0812">Transmembrane</keyword>
<dbReference type="Pfam" id="PF01943">
    <property type="entry name" value="Polysacc_synt"/>
    <property type="match status" value="1"/>
</dbReference>
<evidence type="ECO:0000256" key="2">
    <source>
        <dbReference type="ARBA" id="ARBA00022475"/>
    </source>
</evidence>
<dbReference type="InterPro" id="IPR002797">
    <property type="entry name" value="Polysacc_synth"/>
</dbReference>
<feature type="transmembrane region" description="Helical" evidence="6">
    <location>
        <begin position="306"/>
        <end position="329"/>
    </location>
</feature>
<evidence type="ECO:0000256" key="4">
    <source>
        <dbReference type="ARBA" id="ARBA00022989"/>
    </source>
</evidence>
<keyword evidence="2" id="KW-1003">Cell membrane</keyword>
<dbReference type="GO" id="GO:0005886">
    <property type="term" value="C:plasma membrane"/>
    <property type="evidence" value="ECO:0007669"/>
    <property type="project" value="UniProtKB-SubCell"/>
</dbReference>
<dbReference type="AlphaFoldDB" id="A0A7C3DVE3"/>
<accession>A0A7C3DVE3</accession>
<keyword evidence="5 6" id="KW-0472">Membrane</keyword>
<organism evidence="7">
    <name type="scientific">Meiothermus ruber</name>
    <dbReference type="NCBI Taxonomy" id="277"/>
    <lineage>
        <taxon>Bacteria</taxon>
        <taxon>Thermotogati</taxon>
        <taxon>Deinococcota</taxon>
        <taxon>Deinococci</taxon>
        <taxon>Thermales</taxon>
        <taxon>Thermaceae</taxon>
        <taxon>Meiothermus</taxon>
    </lineage>
</organism>
<reference evidence="7" key="1">
    <citation type="journal article" date="2020" name="mSystems">
        <title>Genome- and Community-Level Interaction Insights into Carbon Utilization and Element Cycling Functions of Hydrothermarchaeota in Hydrothermal Sediment.</title>
        <authorList>
            <person name="Zhou Z."/>
            <person name="Liu Y."/>
            <person name="Xu W."/>
            <person name="Pan J."/>
            <person name="Luo Z.H."/>
            <person name="Li M."/>
        </authorList>
    </citation>
    <scope>NUCLEOTIDE SEQUENCE [LARGE SCALE GENOMIC DNA]</scope>
    <source>
        <strain evidence="7">SpSt-524</strain>
    </source>
</reference>
<dbReference type="EMBL" id="DSWI01000009">
    <property type="protein sequence ID" value="HFG19647.1"/>
    <property type="molecule type" value="Genomic_DNA"/>
</dbReference>
<feature type="transmembrane region" description="Helical" evidence="6">
    <location>
        <begin position="271"/>
        <end position="294"/>
    </location>
</feature>
<dbReference type="PANTHER" id="PTHR30250:SF28">
    <property type="entry name" value="POLYSACCHARIDE BIOSYNTHESIS PROTEIN"/>
    <property type="match status" value="1"/>
</dbReference>
<evidence type="ECO:0000256" key="5">
    <source>
        <dbReference type="ARBA" id="ARBA00023136"/>
    </source>
</evidence>
<comment type="subcellular location">
    <subcellularLocation>
        <location evidence="1">Cell membrane</location>
        <topology evidence="1">Multi-pass membrane protein</topology>
    </subcellularLocation>
</comment>
<feature type="transmembrane region" description="Helical" evidence="6">
    <location>
        <begin position="81"/>
        <end position="103"/>
    </location>
</feature>
<feature type="transmembrane region" description="Helical" evidence="6">
    <location>
        <begin position="366"/>
        <end position="386"/>
    </location>
</feature>
<evidence type="ECO:0000256" key="1">
    <source>
        <dbReference type="ARBA" id="ARBA00004651"/>
    </source>
</evidence>
<sequence length="399" mass="42329">MDRRRFLQNSLALFAAMLVVNVLNYGYALILGRWLGPTEYGSYAAFMSLFLLLTVLPLSLQQVGARYAAAGSSALTYTRLQALRLGGTLGLALALLSFPLGQLSALPPLWYIVLGAFLPLYALLGAARGEIQGRQRHSQLGSNMVLEHLSKIILTFPALLILPGATAAVVATLVGVGVALGVLGKILRAQGPSRPEGGYVLATVSNLLAQALILNADVLLAKALLEPTQAGLYAAVAMIGRIVFYGSWAVSMAVFPMVAQAHAQGQNTARLLGWAFSSVALISLAFVGVCAAVPEWVVEVLFGPGYLAAASLVAPYALMTTLYALANVISNHLLAQGYGQVGWWGLGAGLLQLLLMSAWHSSGQELIVAQMVVKGLLLLGFMLLIAQQVLRYGRQYVLR</sequence>